<dbReference type="Pfam" id="PF00575">
    <property type="entry name" value="S1"/>
    <property type="match status" value="1"/>
</dbReference>
<dbReference type="InterPro" id="IPR020568">
    <property type="entry name" value="Ribosomal_Su5_D2-typ_SF"/>
</dbReference>
<dbReference type="Pfam" id="PF01138">
    <property type="entry name" value="RNase_PH"/>
    <property type="match status" value="2"/>
</dbReference>
<dbReference type="PIRSF" id="PIRSF005499">
    <property type="entry name" value="PNPase"/>
    <property type="match status" value="1"/>
</dbReference>
<keyword evidence="5" id="KW-0963">Cytoplasm</keyword>
<evidence type="ECO:0000256" key="1">
    <source>
        <dbReference type="ARBA" id="ARBA00007404"/>
    </source>
</evidence>
<dbReference type="InterPro" id="IPR012340">
    <property type="entry name" value="NA-bd_OB-fold"/>
</dbReference>
<dbReference type="SUPFAM" id="SSF54791">
    <property type="entry name" value="Eukaryotic type KH-domain (KH-domain type I)"/>
    <property type="match status" value="1"/>
</dbReference>
<dbReference type="InterPro" id="IPR027408">
    <property type="entry name" value="PNPase/RNase_PH_dom_sf"/>
</dbReference>
<keyword evidence="5" id="KW-0460">Magnesium</keyword>
<dbReference type="CDD" id="cd02393">
    <property type="entry name" value="KH-I_PNPase"/>
    <property type="match status" value="1"/>
</dbReference>
<gene>
    <name evidence="5" type="primary">pnp</name>
    <name evidence="9" type="ORF">A3E44_03060</name>
</gene>
<dbReference type="CDD" id="cd11364">
    <property type="entry name" value="RNase_PH_PNPase_2"/>
    <property type="match status" value="1"/>
</dbReference>
<protein>
    <recommendedName>
        <fullName evidence="5">Polyribonucleotide nucleotidyltransferase</fullName>
        <ecNumber evidence="5">2.7.7.8</ecNumber>
    </recommendedName>
    <alternativeName>
        <fullName evidence="5">Polynucleotide phosphorylase</fullName>
        <shortName evidence="5">PNPase</shortName>
    </alternativeName>
</protein>
<dbReference type="InterPro" id="IPR015847">
    <property type="entry name" value="ExoRNase_PH_dom2"/>
</dbReference>
<dbReference type="InterPro" id="IPR012162">
    <property type="entry name" value="PNPase"/>
</dbReference>
<evidence type="ECO:0000259" key="8">
    <source>
        <dbReference type="PROSITE" id="PS50126"/>
    </source>
</evidence>
<dbReference type="GO" id="GO:0000175">
    <property type="term" value="F:3'-5'-RNA exonuclease activity"/>
    <property type="evidence" value="ECO:0007669"/>
    <property type="project" value="TreeGrafter"/>
</dbReference>
<feature type="compositionally biased region" description="Basic and acidic residues" evidence="7">
    <location>
        <begin position="698"/>
        <end position="724"/>
    </location>
</feature>
<dbReference type="InterPro" id="IPR036612">
    <property type="entry name" value="KH_dom_type_1_sf"/>
</dbReference>
<dbReference type="FunFam" id="3.30.230.70:FF:000001">
    <property type="entry name" value="Polyribonucleotide nucleotidyltransferase"/>
    <property type="match status" value="1"/>
</dbReference>
<dbReference type="SUPFAM" id="SSF54211">
    <property type="entry name" value="Ribosomal protein S5 domain 2-like"/>
    <property type="match status" value="2"/>
</dbReference>
<dbReference type="GO" id="GO:0003723">
    <property type="term" value="F:RNA binding"/>
    <property type="evidence" value="ECO:0007669"/>
    <property type="project" value="UniProtKB-UniRule"/>
</dbReference>
<keyword evidence="3 5" id="KW-0548">Nucleotidyltransferase</keyword>
<dbReference type="NCBIfam" id="TIGR03591">
    <property type="entry name" value="polynuc_phos"/>
    <property type="match status" value="1"/>
</dbReference>
<dbReference type="PROSITE" id="PS50084">
    <property type="entry name" value="KH_TYPE_1"/>
    <property type="match status" value="1"/>
</dbReference>
<dbReference type="InterPro" id="IPR004087">
    <property type="entry name" value="KH_dom"/>
</dbReference>
<dbReference type="InterPro" id="IPR036456">
    <property type="entry name" value="PNPase_PH_RNA-bd_sf"/>
</dbReference>
<organism evidence="9 10">
    <name type="scientific">Candidatus Woesebacteria bacterium RIFCSPHIGHO2_12_FULL_41_24</name>
    <dbReference type="NCBI Taxonomy" id="1802510"/>
    <lineage>
        <taxon>Bacteria</taxon>
        <taxon>Candidatus Woeseibacteriota</taxon>
    </lineage>
</organism>
<dbReference type="Pfam" id="PF03725">
    <property type="entry name" value="RNase_PH_C"/>
    <property type="match status" value="1"/>
</dbReference>
<dbReference type="Gene3D" id="3.30.230.70">
    <property type="entry name" value="GHMP Kinase, N-terminal domain"/>
    <property type="match status" value="2"/>
</dbReference>
<dbReference type="InterPro" id="IPR003029">
    <property type="entry name" value="S1_domain"/>
</dbReference>
<dbReference type="PROSITE" id="PS50126">
    <property type="entry name" value="S1"/>
    <property type="match status" value="1"/>
</dbReference>
<proteinExistence type="inferred from homology"/>
<evidence type="ECO:0000256" key="7">
    <source>
        <dbReference type="SAM" id="MobiDB-lite"/>
    </source>
</evidence>
<evidence type="ECO:0000256" key="6">
    <source>
        <dbReference type="SAM" id="Coils"/>
    </source>
</evidence>
<evidence type="ECO:0000256" key="5">
    <source>
        <dbReference type="HAMAP-Rule" id="MF_01595"/>
    </source>
</evidence>
<sequence>MKEFKESIIVGGKTLTISSGKFAAQANGSVMVTLGDTVVFAAATSSSFDTDRDYFPLTVDYMERLYAGGRIKGSRWVKREGRPTDEEILTCRLIDRSIRPLFPESYKKEVQVIAMVLSVDLVNRPDIVGCIAASSAICISDIPFKEPVVTVSIGSKNGKLIVYPSVDEVATGDLDLTVSVTKDSVVMIEAGAKEVSEATIVEAIDLAQKEGKKVIKLVAKFARKVGIKKQTFVDENLDAGTKKRIEKLAGDKLDSLIVAMATTEGSYGDYNELKSAVAGEFEDEVKGRVAAGFDYLFKEKVRKMILSGKRPDGRKHEAIRDLSAEVGILPRTHGSGLFARGQTQVLSVTTLGSHTFEQLLESAEGDESKRYMHHYSMPPYSTGEVGRIGSPNRREIGHGALAERALMPVIPSEEVFPYTIRVVSEVMSSNGSTSMASVCGSTLSLMDAGVPLTNPVAGIAMGLVVDNDPTALAGKKYAVLTDIAGLEDGNGDMDFKVAGTKKGITALQLDVKTLKLTRSILEAALKQAKEAREEIMSVIVKTLSTPRERVSQYAPKIRTTKIDPFKIGELIGPGGKTIKGIIAKTGADVDVEDDGTVYVSAIDEAAVSAAIDEITKLTKEILPNEIYEGEVKRVENYGAFVEILPKKEGLVHVSDMSQEFVKDVSSLVKLGDKVKVRVKEIDSLGRLNLSMVMDPAFDKQKEERDRERNRGGRDFGRDRRDQGRGRGSISRFGGRRRDSNFRDRGGFGGPHFPASSLMDQSSKDFRE</sequence>
<comment type="cofactor">
    <cofactor evidence="5">
        <name>Mg(2+)</name>
        <dbReference type="ChEBI" id="CHEBI:18420"/>
    </cofactor>
</comment>
<dbReference type="GO" id="GO:0004654">
    <property type="term" value="F:polyribonucleotide nucleotidyltransferase activity"/>
    <property type="evidence" value="ECO:0007669"/>
    <property type="project" value="UniProtKB-UniRule"/>
</dbReference>
<evidence type="ECO:0000256" key="4">
    <source>
        <dbReference type="ARBA" id="ARBA00022884"/>
    </source>
</evidence>
<dbReference type="GO" id="GO:0005829">
    <property type="term" value="C:cytosol"/>
    <property type="evidence" value="ECO:0007669"/>
    <property type="project" value="TreeGrafter"/>
</dbReference>
<comment type="catalytic activity">
    <reaction evidence="5">
        <text>RNA(n+1) + phosphate = RNA(n) + a ribonucleoside 5'-diphosphate</text>
        <dbReference type="Rhea" id="RHEA:22096"/>
        <dbReference type="Rhea" id="RHEA-COMP:14527"/>
        <dbReference type="Rhea" id="RHEA-COMP:17342"/>
        <dbReference type="ChEBI" id="CHEBI:43474"/>
        <dbReference type="ChEBI" id="CHEBI:57930"/>
        <dbReference type="ChEBI" id="CHEBI:140395"/>
        <dbReference type="EC" id="2.7.7.8"/>
    </reaction>
</comment>
<evidence type="ECO:0000313" key="9">
    <source>
        <dbReference type="EMBL" id="OGM55239.1"/>
    </source>
</evidence>
<keyword evidence="5" id="KW-0479">Metal-binding</keyword>
<dbReference type="EC" id="2.7.7.8" evidence="5"/>
<feature type="binding site" evidence="5">
    <location>
        <position position="488"/>
    </location>
    <ligand>
        <name>Mg(2+)</name>
        <dbReference type="ChEBI" id="CHEBI:18420"/>
    </ligand>
</feature>
<dbReference type="GO" id="GO:0000287">
    <property type="term" value="F:magnesium ion binding"/>
    <property type="evidence" value="ECO:0007669"/>
    <property type="project" value="UniProtKB-UniRule"/>
</dbReference>
<feature type="compositionally biased region" description="Basic and acidic residues" evidence="7">
    <location>
        <begin position="735"/>
        <end position="745"/>
    </location>
</feature>
<dbReference type="GO" id="GO:0006396">
    <property type="term" value="P:RNA processing"/>
    <property type="evidence" value="ECO:0007669"/>
    <property type="project" value="InterPro"/>
</dbReference>
<evidence type="ECO:0000313" key="10">
    <source>
        <dbReference type="Proteomes" id="UP000178603"/>
    </source>
</evidence>
<dbReference type="Proteomes" id="UP000178603">
    <property type="component" value="Unassembled WGS sequence"/>
</dbReference>
<dbReference type="FunFam" id="3.30.1370.10:FF:000001">
    <property type="entry name" value="Polyribonucleotide nucleotidyltransferase"/>
    <property type="match status" value="1"/>
</dbReference>
<evidence type="ECO:0000256" key="2">
    <source>
        <dbReference type="ARBA" id="ARBA00022679"/>
    </source>
</evidence>
<dbReference type="EMBL" id="MGGW01000004">
    <property type="protein sequence ID" value="OGM55239.1"/>
    <property type="molecule type" value="Genomic_DNA"/>
</dbReference>
<keyword evidence="6" id="KW-0175">Coiled coil</keyword>
<feature type="region of interest" description="Disordered" evidence="7">
    <location>
        <begin position="698"/>
        <end position="767"/>
    </location>
</feature>
<comment type="subcellular location">
    <subcellularLocation>
        <location evidence="5">Cytoplasm</location>
    </subcellularLocation>
</comment>
<dbReference type="Gene3D" id="2.40.50.140">
    <property type="entry name" value="Nucleic acid-binding proteins"/>
    <property type="match status" value="1"/>
</dbReference>
<evidence type="ECO:0000256" key="3">
    <source>
        <dbReference type="ARBA" id="ARBA00022695"/>
    </source>
</evidence>
<dbReference type="InterPro" id="IPR004088">
    <property type="entry name" value="KH_dom_type_1"/>
</dbReference>
<keyword evidence="4 5" id="KW-0694">RNA-binding</keyword>
<dbReference type="InterPro" id="IPR001247">
    <property type="entry name" value="ExoRNase_PH_dom1"/>
</dbReference>
<reference evidence="9 10" key="1">
    <citation type="journal article" date="2016" name="Nat. Commun.">
        <title>Thousands of microbial genomes shed light on interconnected biogeochemical processes in an aquifer system.</title>
        <authorList>
            <person name="Anantharaman K."/>
            <person name="Brown C.T."/>
            <person name="Hug L.A."/>
            <person name="Sharon I."/>
            <person name="Castelle C.J."/>
            <person name="Probst A.J."/>
            <person name="Thomas B.C."/>
            <person name="Singh A."/>
            <person name="Wilkins M.J."/>
            <person name="Karaoz U."/>
            <person name="Brodie E.L."/>
            <person name="Williams K.H."/>
            <person name="Hubbard S.S."/>
            <person name="Banfield J.F."/>
        </authorList>
    </citation>
    <scope>NUCLEOTIDE SEQUENCE [LARGE SCALE GENOMIC DNA]</scope>
</reference>
<dbReference type="SMART" id="SM00322">
    <property type="entry name" value="KH"/>
    <property type="match status" value="1"/>
</dbReference>
<feature type="coiled-coil region" evidence="6">
    <location>
        <begin position="511"/>
        <end position="541"/>
    </location>
</feature>
<dbReference type="SUPFAM" id="SSF55666">
    <property type="entry name" value="Ribonuclease PH domain 2-like"/>
    <property type="match status" value="2"/>
</dbReference>
<feature type="domain" description="S1 motif" evidence="8">
    <location>
        <begin position="624"/>
        <end position="692"/>
    </location>
</feature>
<dbReference type="InterPro" id="IPR036345">
    <property type="entry name" value="ExoRNase_PH_dom2_sf"/>
</dbReference>
<dbReference type="SUPFAM" id="SSF46915">
    <property type="entry name" value="Polynucleotide phosphorylase/guanosine pentaphosphate synthase (PNPase/GPSI), domain 3"/>
    <property type="match status" value="1"/>
</dbReference>
<keyword evidence="2 5" id="KW-0808">Transferase</keyword>
<feature type="binding site" evidence="5">
    <location>
        <position position="494"/>
    </location>
    <ligand>
        <name>Mg(2+)</name>
        <dbReference type="ChEBI" id="CHEBI:18420"/>
    </ligand>
</feature>
<dbReference type="Pfam" id="PF00013">
    <property type="entry name" value="KH_1"/>
    <property type="match status" value="1"/>
</dbReference>
<dbReference type="SMART" id="SM00316">
    <property type="entry name" value="S1"/>
    <property type="match status" value="1"/>
</dbReference>
<comment type="caution">
    <text evidence="9">The sequence shown here is derived from an EMBL/GenBank/DDBJ whole genome shotgun (WGS) entry which is preliminary data.</text>
</comment>
<dbReference type="NCBIfam" id="NF008805">
    <property type="entry name" value="PRK11824.1"/>
    <property type="match status" value="1"/>
</dbReference>
<dbReference type="HAMAP" id="MF_01595">
    <property type="entry name" value="PNPase"/>
    <property type="match status" value="1"/>
</dbReference>
<comment type="similarity">
    <text evidence="1 5">Belongs to the polyribonucleotide nucleotidyltransferase family.</text>
</comment>
<comment type="function">
    <text evidence="5">Involved in mRNA degradation. Catalyzes the phosphorolysis of single-stranded polyribonucleotides processively in the 3'- to 5'-direction.</text>
</comment>
<dbReference type="Gene3D" id="3.30.1370.10">
    <property type="entry name" value="K Homology domain, type 1"/>
    <property type="match status" value="1"/>
</dbReference>
<dbReference type="AlphaFoldDB" id="A0A1F8AUR3"/>
<dbReference type="PANTHER" id="PTHR11252">
    <property type="entry name" value="POLYRIBONUCLEOTIDE NUCLEOTIDYLTRANSFERASE"/>
    <property type="match status" value="1"/>
</dbReference>
<dbReference type="GO" id="GO:0006402">
    <property type="term" value="P:mRNA catabolic process"/>
    <property type="evidence" value="ECO:0007669"/>
    <property type="project" value="UniProtKB-UniRule"/>
</dbReference>
<dbReference type="PANTHER" id="PTHR11252:SF0">
    <property type="entry name" value="POLYRIBONUCLEOTIDE NUCLEOTIDYLTRANSFERASE 1, MITOCHONDRIAL"/>
    <property type="match status" value="1"/>
</dbReference>
<dbReference type="SUPFAM" id="SSF50249">
    <property type="entry name" value="Nucleic acid-binding proteins"/>
    <property type="match status" value="1"/>
</dbReference>
<accession>A0A1F8AUR3</accession>
<name>A0A1F8AUR3_9BACT</name>